<reference evidence="1" key="1">
    <citation type="journal article" date="2014" name="Front. Microbiol.">
        <title>High frequency of phylogenetically diverse reductive dehalogenase-homologous genes in deep subseafloor sedimentary metagenomes.</title>
        <authorList>
            <person name="Kawai M."/>
            <person name="Futagami T."/>
            <person name="Toyoda A."/>
            <person name="Takaki Y."/>
            <person name="Nishi S."/>
            <person name="Hori S."/>
            <person name="Arai W."/>
            <person name="Tsubouchi T."/>
            <person name="Morono Y."/>
            <person name="Uchiyama I."/>
            <person name="Ito T."/>
            <person name="Fujiyama A."/>
            <person name="Inagaki F."/>
            <person name="Takami H."/>
        </authorList>
    </citation>
    <scope>NUCLEOTIDE SEQUENCE</scope>
    <source>
        <strain evidence="1">Expedition CK06-06</strain>
    </source>
</reference>
<dbReference type="AlphaFoldDB" id="X1Q4U6"/>
<sequence length="372" mass="42128">MQLRPRPEIILLGDDDGVADFALRYGFKHIPTVQRNEFGTPLLDDLFLKAQAAASNEICVYVNSDIILMDDFAEALESVARRFDHFLMVGRRWDLDMSEEIDFYAEDWGQRLIERVRREGVYHAPTGIDYFAFKKGLWPAIPPLALGRGMWDNWLVREPLLAGQPVVDASDKVTIIHQNHGHSHISGGKEGASFNIELQRNLDLTGNDTSLAYTSHAAWELTPNGIALRPISEFLKENNFSAALKCIESAYQQAPDIVKEQFEALRLQVDPDCLSRLLPVARRELILGSAKNVAKLLLNSLETENRSAAEEFFRKGFQYLNDGNGSEAVKHLESNPLPSMDTFSLFNSIPFPIRPKKSHFLLQYCQPIRLCR</sequence>
<dbReference type="InterPro" id="IPR044575">
    <property type="entry name" value="RAY1-like"/>
</dbReference>
<name>X1Q4U6_9ZZZZ</name>
<comment type="caution">
    <text evidence="1">The sequence shown here is derived from an EMBL/GenBank/DDBJ whole genome shotgun (WGS) entry which is preliminary data.</text>
</comment>
<dbReference type="InterPro" id="IPR029044">
    <property type="entry name" value="Nucleotide-diphossugar_trans"/>
</dbReference>
<dbReference type="PANTHER" id="PTHR47483">
    <property type="entry name" value="BETA-ARABINOFURANOSYLTRANSFERASE RAY1"/>
    <property type="match status" value="1"/>
</dbReference>
<dbReference type="PANTHER" id="PTHR47483:SF1">
    <property type="entry name" value="BETA-ARABINOFURANOSYLTRANSFERASE RAY1"/>
    <property type="match status" value="1"/>
</dbReference>
<dbReference type="EMBL" id="BARW01003113">
    <property type="protein sequence ID" value="GAI63517.1"/>
    <property type="molecule type" value="Genomic_DNA"/>
</dbReference>
<gene>
    <name evidence="1" type="ORF">S12H4_08152</name>
</gene>
<feature type="non-terminal residue" evidence="1">
    <location>
        <position position="372"/>
    </location>
</feature>
<evidence type="ECO:0000313" key="1">
    <source>
        <dbReference type="EMBL" id="GAI63517.1"/>
    </source>
</evidence>
<dbReference type="GO" id="GO:0016757">
    <property type="term" value="F:glycosyltransferase activity"/>
    <property type="evidence" value="ECO:0007669"/>
    <property type="project" value="InterPro"/>
</dbReference>
<accession>X1Q4U6</accession>
<protein>
    <submittedName>
        <fullName evidence="1">Uncharacterized protein</fullName>
    </submittedName>
</protein>
<proteinExistence type="predicted"/>
<organism evidence="1">
    <name type="scientific">marine sediment metagenome</name>
    <dbReference type="NCBI Taxonomy" id="412755"/>
    <lineage>
        <taxon>unclassified sequences</taxon>
        <taxon>metagenomes</taxon>
        <taxon>ecological metagenomes</taxon>
    </lineage>
</organism>
<dbReference type="SUPFAM" id="SSF53448">
    <property type="entry name" value="Nucleotide-diphospho-sugar transferases"/>
    <property type="match status" value="1"/>
</dbReference>